<organism evidence="2 3">
    <name type="scientific">Candidatus Komeilibacteria bacterium RIFCSPLOWO2_01_FULL_53_11</name>
    <dbReference type="NCBI Taxonomy" id="1798552"/>
    <lineage>
        <taxon>Bacteria</taxon>
        <taxon>Candidatus Komeiliibacteriota</taxon>
    </lineage>
</organism>
<dbReference type="AlphaFoldDB" id="A0A1G2BSG1"/>
<dbReference type="Pfam" id="PF18931">
    <property type="entry name" value="DUF5680"/>
    <property type="match status" value="1"/>
</dbReference>
<accession>A0A1G2BSG1</accession>
<evidence type="ECO:0000259" key="1">
    <source>
        <dbReference type="Pfam" id="PF18931"/>
    </source>
</evidence>
<name>A0A1G2BSG1_9BACT</name>
<gene>
    <name evidence="2" type="ORF">A3B31_01035</name>
</gene>
<evidence type="ECO:0000313" key="2">
    <source>
        <dbReference type="EMBL" id="OGY91177.1"/>
    </source>
</evidence>
<sequence>MKKQRLSNPTTYHGVIIEESLEDTSILKKIPIVSTKIEQVTDEHRTPWLSRWTLHTIELPQRRAEAVATQLSVALEPRHSWYADYKNDTFHFIIFHGKVFRVERKSKAQYDAARQYGLAHGTPEYQLITFPGISMDTLTHFLHEANAHTYANTDAPKARSTRLHSHDYHFEQGNLTCHDTYFGSRSFLGEEIVYDAGCPVWGVNYFGFIIDESANEKEVYNFLRKALMHEQSEVIPVRGPRSFARGDWEYQFSINGDMTTFTGEETILYTGKTVYRLFIHGGCIG</sequence>
<evidence type="ECO:0000313" key="3">
    <source>
        <dbReference type="Proteomes" id="UP000177349"/>
    </source>
</evidence>
<protein>
    <recommendedName>
        <fullName evidence="1">DUF5680 domain-containing protein</fullName>
    </recommendedName>
</protein>
<dbReference type="InterPro" id="IPR043735">
    <property type="entry name" value="DUF5680"/>
</dbReference>
<dbReference type="EMBL" id="MHKN01000047">
    <property type="protein sequence ID" value="OGY91177.1"/>
    <property type="molecule type" value="Genomic_DNA"/>
</dbReference>
<feature type="domain" description="DUF5680" evidence="1">
    <location>
        <begin position="179"/>
        <end position="284"/>
    </location>
</feature>
<comment type="caution">
    <text evidence="2">The sequence shown here is derived from an EMBL/GenBank/DDBJ whole genome shotgun (WGS) entry which is preliminary data.</text>
</comment>
<dbReference type="Proteomes" id="UP000177349">
    <property type="component" value="Unassembled WGS sequence"/>
</dbReference>
<reference evidence="2 3" key="1">
    <citation type="journal article" date="2016" name="Nat. Commun.">
        <title>Thousands of microbial genomes shed light on interconnected biogeochemical processes in an aquifer system.</title>
        <authorList>
            <person name="Anantharaman K."/>
            <person name="Brown C.T."/>
            <person name="Hug L.A."/>
            <person name="Sharon I."/>
            <person name="Castelle C.J."/>
            <person name="Probst A.J."/>
            <person name="Thomas B.C."/>
            <person name="Singh A."/>
            <person name="Wilkins M.J."/>
            <person name="Karaoz U."/>
            <person name="Brodie E.L."/>
            <person name="Williams K.H."/>
            <person name="Hubbard S.S."/>
            <person name="Banfield J.F."/>
        </authorList>
    </citation>
    <scope>NUCLEOTIDE SEQUENCE [LARGE SCALE GENOMIC DNA]</scope>
</reference>
<proteinExistence type="predicted"/>